<dbReference type="SUPFAM" id="SSF52172">
    <property type="entry name" value="CheY-like"/>
    <property type="match status" value="1"/>
</dbReference>
<dbReference type="RefSeq" id="WP_083512881.1">
    <property type="nucleotide sequence ID" value="NZ_CP011131.1"/>
</dbReference>
<keyword evidence="2" id="KW-0597">Phosphoprotein</keyword>
<evidence type="ECO:0000259" key="5">
    <source>
        <dbReference type="PROSITE" id="PS51755"/>
    </source>
</evidence>
<name>A0ABY3XJ21_9GAMM</name>
<evidence type="ECO:0000259" key="4">
    <source>
        <dbReference type="PROSITE" id="PS50110"/>
    </source>
</evidence>
<gene>
    <name evidence="6" type="ORF">MOV92_10540</name>
</gene>
<dbReference type="SMART" id="SM00862">
    <property type="entry name" value="Trans_reg_C"/>
    <property type="match status" value="1"/>
</dbReference>
<dbReference type="PANTHER" id="PTHR48111">
    <property type="entry name" value="REGULATOR OF RPOS"/>
    <property type="match status" value="1"/>
</dbReference>
<feature type="domain" description="Response regulatory" evidence="4">
    <location>
        <begin position="17"/>
        <end position="130"/>
    </location>
</feature>
<proteinExistence type="predicted"/>
<dbReference type="SMART" id="SM00448">
    <property type="entry name" value="REC"/>
    <property type="match status" value="1"/>
</dbReference>
<dbReference type="InterPro" id="IPR001789">
    <property type="entry name" value="Sig_transdc_resp-reg_receiver"/>
</dbReference>
<organism evidence="6 7">
    <name type="scientific">Lysobacter gummosus</name>
    <dbReference type="NCBI Taxonomy" id="262324"/>
    <lineage>
        <taxon>Bacteria</taxon>
        <taxon>Pseudomonadati</taxon>
        <taxon>Pseudomonadota</taxon>
        <taxon>Gammaproteobacteria</taxon>
        <taxon>Lysobacterales</taxon>
        <taxon>Lysobacteraceae</taxon>
        <taxon>Lysobacter</taxon>
    </lineage>
</organism>
<dbReference type="PANTHER" id="PTHR48111:SF58">
    <property type="entry name" value="TORCAD OPERON TRANSCRIPTIONAL REGULATORY PROTEIN TORR"/>
    <property type="match status" value="1"/>
</dbReference>
<sequence length="250" mass="27062">MPAQSQDAMSTTGQMPGLLVIDDDADILALLSRYFGANGYRVIGAANAAQARELVAVQTIDLVLLDLGLPDEDGLSLLRHLQAQWRGPVIVVSGRGEAVERVVGLELGADDYVTKPFDLRELLARTRSVLRRAAARAPAPAPATSRRLHFEGFSLDLPARRLLDAAGGDVPLTTGEFELLKALLENPRQVLSRDQLMTRVHGRDAGPFDRTIDVAIGRLRRKIERDPADPQLIKSVRGAGYLFAAEVTGA</sequence>
<dbReference type="SUPFAM" id="SSF46894">
    <property type="entry name" value="C-terminal effector domain of the bipartite response regulators"/>
    <property type="match status" value="1"/>
</dbReference>
<feature type="modified residue" description="4-aspartylphosphate" evidence="2">
    <location>
        <position position="66"/>
    </location>
</feature>
<dbReference type="InterPro" id="IPR001867">
    <property type="entry name" value="OmpR/PhoB-type_DNA-bd"/>
</dbReference>
<dbReference type="Pfam" id="PF00072">
    <property type="entry name" value="Response_reg"/>
    <property type="match status" value="1"/>
</dbReference>
<dbReference type="InterPro" id="IPR039420">
    <property type="entry name" value="WalR-like"/>
</dbReference>
<evidence type="ECO:0000256" key="3">
    <source>
        <dbReference type="PROSITE-ProRule" id="PRU01091"/>
    </source>
</evidence>
<reference evidence="6 7" key="1">
    <citation type="submission" date="2022-03" db="EMBL/GenBank/DDBJ databases">
        <title>Complete genome sequence of Lysobacter capsici VKM B-2533 and Lysobacter gummosus 10.1.1, promising sources of lytic agents.</title>
        <authorList>
            <person name="Tarlachkov S.V."/>
            <person name="Kudryakova I.V."/>
            <person name="Afoshin A.S."/>
            <person name="Leontyevskaya E.A."/>
            <person name="Leontyevskaya N.V."/>
        </authorList>
    </citation>
    <scope>NUCLEOTIDE SEQUENCE [LARGE SCALE GENOMIC DNA]</scope>
    <source>
        <strain evidence="6 7">10.1.1</strain>
    </source>
</reference>
<dbReference type="EMBL" id="CP093547">
    <property type="protein sequence ID" value="UNP31648.1"/>
    <property type="molecule type" value="Genomic_DNA"/>
</dbReference>
<dbReference type="InterPro" id="IPR036388">
    <property type="entry name" value="WH-like_DNA-bd_sf"/>
</dbReference>
<protein>
    <submittedName>
        <fullName evidence="6">Response regulator transcription factor</fullName>
    </submittedName>
</protein>
<dbReference type="InterPro" id="IPR011006">
    <property type="entry name" value="CheY-like_superfamily"/>
</dbReference>
<dbReference type="InterPro" id="IPR016032">
    <property type="entry name" value="Sig_transdc_resp-reg_C-effctor"/>
</dbReference>
<dbReference type="CDD" id="cd00383">
    <property type="entry name" value="trans_reg_C"/>
    <property type="match status" value="1"/>
</dbReference>
<dbReference type="Gene3D" id="3.40.50.2300">
    <property type="match status" value="1"/>
</dbReference>
<evidence type="ECO:0000256" key="2">
    <source>
        <dbReference type="PROSITE-ProRule" id="PRU00169"/>
    </source>
</evidence>
<dbReference type="Pfam" id="PF00486">
    <property type="entry name" value="Trans_reg_C"/>
    <property type="match status" value="1"/>
</dbReference>
<accession>A0ABY3XJ21</accession>
<dbReference type="PROSITE" id="PS50110">
    <property type="entry name" value="RESPONSE_REGULATORY"/>
    <property type="match status" value="1"/>
</dbReference>
<feature type="domain" description="OmpR/PhoB-type" evidence="5">
    <location>
        <begin position="145"/>
        <end position="245"/>
    </location>
</feature>
<keyword evidence="7" id="KW-1185">Reference proteome</keyword>
<evidence type="ECO:0000313" key="7">
    <source>
        <dbReference type="Proteomes" id="UP000829194"/>
    </source>
</evidence>
<dbReference type="Gene3D" id="1.10.10.10">
    <property type="entry name" value="Winged helix-like DNA-binding domain superfamily/Winged helix DNA-binding domain"/>
    <property type="match status" value="1"/>
</dbReference>
<dbReference type="PROSITE" id="PS51755">
    <property type="entry name" value="OMPR_PHOB"/>
    <property type="match status" value="1"/>
</dbReference>
<evidence type="ECO:0000256" key="1">
    <source>
        <dbReference type="ARBA" id="ARBA00023125"/>
    </source>
</evidence>
<dbReference type="Gene3D" id="6.10.250.690">
    <property type="match status" value="1"/>
</dbReference>
<evidence type="ECO:0000313" key="6">
    <source>
        <dbReference type="EMBL" id="UNP31648.1"/>
    </source>
</evidence>
<keyword evidence="1 3" id="KW-0238">DNA-binding</keyword>
<feature type="DNA-binding region" description="OmpR/PhoB-type" evidence="3">
    <location>
        <begin position="145"/>
        <end position="245"/>
    </location>
</feature>
<dbReference type="Proteomes" id="UP000829194">
    <property type="component" value="Chromosome"/>
</dbReference>